<accession>A0A1L1WWZ9</accession>
<dbReference type="RefSeq" id="WP_233910782.1">
    <property type="nucleotide sequence ID" value="NZ_JBDPKT010000010.1"/>
</dbReference>
<protein>
    <submittedName>
        <fullName evidence="3">Pyridoxine 5'-phosphate oxidase-like protein</fullName>
    </submittedName>
</protein>
<dbReference type="PANTHER" id="PTHR35176:SF6">
    <property type="entry name" value="HEME OXYGENASE HI_0854-RELATED"/>
    <property type="match status" value="1"/>
</dbReference>
<dbReference type="EMBL" id="KJ610809">
    <property type="protein sequence ID" value="AJF44122.1"/>
    <property type="molecule type" value="Genomic_DNA"/>
</dbReference>
<dbReference type="Gene3D" id="2.30.110.10">
    <property type="entry name" value="Electron Transport, Fmn-binding Protein, Chain A"/>
    <property type="match status" value="1"/>
</dbReference>
<evidence type="ECO:0000259" key="2">
    <source>
        <dbReference type="Pfam" id="PF01243"/>
    </source>
</evidence>
<dbReference type="GO" id="GO:0070967">
    <property type="term" value="F:coenzyme F420 binding"/>
    <property type="evidence" value="ECO:0007669"/>
    <property type="project" value="TreeGrafter"/>
</dbReference>
<dbReference type="SUPFAM" id="SSF50475">
    <property type="entry name" value="FMN-binding split barrel"/>
    <property type="match status" value="1"/>
</dbReference>
<keyword evidence="1" id="KW-0560">Oxidoreductase</keyword>
<name>A0A1L1WWZ9_CAMCO</name>
<dbReference type="InterPro" id="IPR011576">
    <property type="entry name" value="Pyridox_Oxase_N"/>
</dbReference>
<gene>
    <name evidence="3" type="primary">PNPOx_like</name>
</gene>
<proteinExistence type="predicted"/>
<organism evidence="3">
    <name type="scientific">Campylobacter coli</name>
    <dbReference type="NCBI Taxonomy" id="195"/>
    <lineage>
        <taxon>Bacteria</taxon>
        <taxon>Pseudomonadati</taxon>
        <taxon>Campylobacterota</taxon>
        <taxon>Epsilonproteobacteria</taxon>
        <taxon>Campylobacterales</taxon>
        <taxon>Campylobacteraceae</taxon>
        <taxon>Campylobacter</taxon>
    </lineage>
</organism>
<dbReference type="AlphaFoldDB" id="A0A1L1WWZ9"/>
<dbReference type="Pfam" id="PF01243">
    <property type="entry name" value="PNPOx_N"/>
    <property type="match status" value="1"/>
</dbReference>
<evidence type="ECO:0000256" key="1">
    <source>
        <dbReference type="ARBA" id="ARBA00023002"/>
    </source>
</evidence>
<evidence type="ECO:0000313" key="3">
    <source>
        <dbReference type="EMBL" id="AJF44122.1"/>
    </source>
</evidence>
<dbReference type="PANTHER" id="PTHR35176">
    <property type="entry name" value="HEME OXYGENASE HI_0854-RELATED"/>
    <property type="match status" value="1"/>
</dbReference>
<feature type="domain" description="Pyridoxamine 5'-phosphate oxidase N-terminal" evidence="2">
    <location>
        <begin position="5"/>
        <end position="98"/>
    </location>
</feature>
<sequence>MTNVEKISEFLTQAKVFTFLTVDNGQPKGRPFGFHLVDGDRIYFGTGTFKNCFKQLSADPHVEVMAVNDDKFMRYDGLAKIVKDDALLAKVHEAMPQLMETYDKNGWEIVLFYLENGHAEIRGLFEVEEEFDV</sequence>
<dbReference type="GO" id="GO:0016627">
    <property type="term" value="F:oxidoreductase activity, acting on the CH-CH group of donors"/>
    <property type="evidence" value="ECO:0007669"/>
    <property type="project" value="TreeGrafter"/>
</dbReference>
<dbReference type="InterPro" id="IPR052019">
    <property type="entry name" value="F420H2_bilvrd_red/Heme_oxyg"/>
</dbReference>
<dbReference type="GO" id="GO:0005829">
    <property type="term" value="C:cytosol"/>
    <property type="evidence" value="ECO:0007669"/>
    <property type="project" value="TreeGrafter"/>
</dbReference>
<dbReference type="InterPro" id="IPR012349">
    <property type="entry name" value="Split_barrel_FMN-bd"/>
</dbReference>
<reference evidence="3" key="1">
    <citation type="submission" date="2014-03" db="EMBL/GenBank/DDBJ databases">
        <title>Prevalence of genomic island conferring multiple aminoglycoside resistance in Campylobacter coli from humans and food-producing animals.</title>
        <authorList>
            <person name="Deng F."/>
            <person name="Zhang M."/>
            <person name="Shen J."/>
        </authorList>
    </citation>
    <scope>NUCLEOTIDE SEQUENCE</scope>
    <source>
        <strain evidence="3">SH-CCD11C145</strain>
    </source>
</reference>